<feature type="region of interest" description="Disordered" evidence="2">
    <location>
        <begin position="21"/>
        <end position="81"/>
    </location>
</feature>
<dbReference type="GO" id="GO:0005975">
    <property type="term" value="P:carbohydrate metabolic process"/>
    <property type="evidence" value="ECO:0007669"/>
    <property type="project" value="UniProtKB-ARBA"/>
</dbReference>
<feature type="domain" description="Bulb-type lectin" evidence="4">
    <location>
        <begin position="1002"/>
        <end position="1109"/>
    </location>
</feature>
<keyword evidence="1 3" id="KW-0732">Signal</keyword>
<accession>A0A4Q9I0Q2</accession>
<sequence length="1465" mass="156575">MIALTAATAMLASGVTAPTAAAAPFPVNPQPSAAFPASPASAGDGSVSEEDQALQQAQSSGAPTEVTSARTESSDTWANPDGTFSVKRYGAPIRLWREGEWVASDPSLVFADDGTVVPKAANVAVVFSGGGGGPMLSGVKDGRTLTLSWPTALPKPTLKANVATYGEILPGVDLQLKAEVNGFSQLLVVRNAEAAKNPQLASLKFKLDTVGLTVSTDGETGSITAVDPAGQDVFTSPTPLMWDSTVKGGAAVKQRAAGAAAPAEAAADDAFEPAPGAKDAQMPATVTGDTLQFSPDQKLLGASDTTYPVYIDPTLSTAWGHRQNWTRVYRKYPSSSFWNAKEVARVGYENETNGLSRSFFQMDTSDVRGADVRQATFRIRNVWSWSCRAQPVEIWHTGQISRQTTWNNQPGRIGAQPLSTVNDAKGWQGSNDCPAGNLEFDTTSKVREAATKKWSSITFGMSATAGDEDRRNEFSWKKFDPKTATLEIRYNHPPKVPYALGTNPKTSCDGGGLIGNTRVSLFATVDDQDAGNLTAQFQVFKSDSTTPVLDQSLSAMKQRSVTLPLPDSTVPSGSYQWKVRAKDAQGAYSSWSRTCAFSVDRERPSKPPTVGSAEFPNGENGWPAGTGKARTVGHLNLSPNGATDVVQYGWYSDYDPEVKYIDVATAAASPPTFKPPGYGPHFIYAFSIDKAKNRSDTATYVYYAARSAERDGPDDLNGDMNNDIWSVDSNGTLLTYAGQGNSQFSTATNGGQSFDGGKVASRGDWGGDGYNDLIALEYNAADKRNQLWIYPNNGTGIASPDRKHPLTVACPDKQPGSDDDPDGCSAGDDHWSDADQIIAPGDLNGDGMPDLLVKQGKLLWAYYGNRSEFLDRVGAPVLVGGKDWNKYTVIAPGDLNGDGFADLWLRDDATGDLWCAYGKQGERKGVLDPATWGTASLVKVSSGLSAHTYPVLGSSGDVTGDGIPDLWARKADNTMTGWPGKKTGRDFTGFASAFTIDGIVGGSRIPAGTRLNPGDSFTSRSAKLTMQDDGDLAVISNAGKTLWSTKTAGNPGSTALMQADGNLVVYKPDGSTKTWESQTKAPGGYALLQDRGNLVVYNVKSQSQWSSGTAIRHDYNGDGRSDMAAWYDYPDRHDALHTFLTNSDGTFQPPFSSYSSAVDSWNVQNMQFATGDYNGDGRGDMAVLYNYGGGKVKVFTALGKPDGGFSAPFSSWSAPAGSWYAEHITLHSGDFNGDGRDDLAFWYAYSDGSDVLFTLTADVRGGFNHPFGSLTQPAGWWDVAQSKFVTGDFNGDGRDDLAALYGYPDGSVKMHTFLTAPTGGFTPGIQSWGSTVTGWGDWNRTYLQAGDFDGDGKDDVVAWYDYADGHDALHTLISKGTGDGGFNKPVQSWNSAAGNWYYPHMKIVAGDYDGDGRDDLGAMYGYADGTVRMFTWTATPTGGFNFAVPSWSTPSGWTFSNVFMLNRYN</sequence>
<dbReference type="RefSeq" id="WP_131122144.1">
    <property type="nucleotide sequence ID" value="NZ_SIXH01000020.1"/>
</dbReference>
<dbReference type="SMART" id="SM00108">
    <property type="entry name" value="B_lectin"/>
    <property type="match status" value="1"/>
</dbReference>
<evidence type="ECO:0000256" key="2">
    <source>
        <dbReference type="SAM" id="MobiDB-lite"/>
    </source>
</evidence>
<organism evidence="5 6">
    <name type="scientific">Streptomyces kasugaensis</name>
    <dbReference type="NCBI Taxonomy" id="1946"/>
    <lineage>
        <taxon>Bacteria</taxon>
        <taxon>Bacillati</taxon>
        <taxon>Actinomycetota</taxon>
        <taxon>Actinomycetes</taxon>
        <taxon>Kitasatosporales</taxon>
        <taxon>Streptomycetaceae</taxon>
        <taxon>Streptomyces</taxon>
    </lineage>
</organism>
<evidence type="ECO:0000313" key="5">
    <source>
        <dbReference type="EMBL" id="TBO60955.1"/>
    </source>
</evidence>
<feature type="compositionally biased region" description="Low complexity" evidence="2">
    <location>
        <begin position="31"/>
        <end position="42"/>
    </location>
</feature>
<protein>
    <submittedName>
        <fullName evidence="5">DNRLRE domain-containing protein</fullName>
    </submittedName>
</protein>
<dbReference type="Gene3D" id="2.40.128.340">
    <property type="match status" value="3"/>
</dbReference>
<comment type="caution">
    <text evidence="5">The sequence shown here is derived from an EMBL/GenBank/DDBJ whole genome shotgun (WGS) entry which is preliminary data.</text>
</comment>
<dbReference type="PROSITE" id="PS50927">
    <property type="entry name" value="BULB_LECTIN"/>
    <property type="match status" value="1"/>
</dbReference>
<evidence type="ECO:0000259" key="4">
    <source>
        <dbReference type="PROSITE" id="PS50927"/>
    </source>
</evidence>
<dbReference type="SUPFAM" id="SSF69318">
    <property type="entry name" value="Integrin alpha N-terminal domain"/>
    <property type="match status" value="2"/>
</dbReference>
<dbReference type="InterPro" id="IPR036426">
    <property type="entry name" value="Bulb-type_lectin_dom_sf"/>
</dbReference>
<evidence type="ECO:0000256" key="1">
    <source>
        <dbReference type="ARBA" id="ARBA00022729"/>
    </source>
</evidence>
<dbReference type="Pfam" id="PF13517">
    <property type="entry name" value="FG-GAP_3"/>
    <property type="match status" value="4"/>
</dbReference>
<feature type="chain" id="PRO_5020730657" evidence="3">
    <location>
        <begin position="23"/>
        <end position="1465"/>
    </location>
</feature>
<reference evidence="5 6" key="1">
    <citation type="submission" date="2019-02" db="EMBL/GenBank/DDBJ databases">
        <title>Draft Genome Sequence of Streptomyces sp. AM-2504, identified by 16S rRNA comparative analysis as a Streptomyces Kasugaensis strain.</title>
        <authorList>
            <person name="Napolioni V."/>
            <person name="Giuliodori A.M."/>
            <person name="Spurio R."/>
            <person name="Fabbretti A."/>
        </authorList>
    </citation>
    <scope>NUCLEOTIDE SEQUENCE [LARGE SCALE GENOMIC DNA]</scope>
    <source>
        <strain evidence="5 6">AM-2504</strain>
    </source>
</reference>
<dbReference type="NCBIfam" id="NF033679">
    <property type="entry name" value="DNRLRE_dom"/>
    <property type="match status" value="1"/>
</dbReference>
<dbReference type="SUPFAM" id="SSF51110">
    <property type="entry name" value="alpha-D-mannose-specific plant lectins"/>
    <property type="match status" value="1"/>
</dbReference>
<evidence type="ECO:0000313" key="6">
    <source>
        <dbReference type="Proteomes" id="UP000292452"/>
    </source>
</evidence>
<feature type="signal peptide" evidence="3">
    <location>
        <begin position="1"/>
        <end position="22"/>
    </location>
</feature>
<dbReference type="Proteomes" id="UP000292452">
    <property type="component" value="Unassembled WGS sequence"/>
</dbReference>
<feature type="compositionally biased region" description="Polar residues" evidence="2">
    <location>
        <begin position="53"/>
        <end position="77"/>
    </location>
</feature>
<name>A0A4Q9I0Q2_STRKA</name>
<dbReference type="InterPro" id="IPR028994">
    <property type="entry name" value="Integrin_alpha_N"/>
</dbReference>
<evidence type="ECO:0000256" key="3">
    <source>
        <dbReference type="SAM" id="SignalP"/>
    </source>
</evidence>
<dbReference type="InterPro" id="IPR013783">
    <property type="entry name" value="Ig-like_fold"/>
</dbReference>
<feature type="region of interest" description="Disordered" evidence="2">
    <location>
        <begin position="600"/>
        <end position="622"/>
    </location>
</feature>
<dbReference type="Gene3D" id="2.130.10.130">
    <property type="entry name" value="Integrin alpha, N-terminal"/>
    <property type="match status" value="1"/>
</dbReference>
<dbReference type="PANTHER" id="PTHR46580">
    <property type="entry name" value="SENSOR KINASE-RELATED"/>
    <property type="match status" value="1"/>
</dbReference>
<keyword evidence="6" id="KW-1185">Reference proteome</keyword>
<feature type="region of interest" description="Disordered" evidence="2">
    <location>
        <begin position="811"/>
        <end position="831"/>
    </location>
</feature>
<dbReference type="InterPro" id="IPR013517">
    <property type="entry name" value="FG-GAP"/>
</dbReference>
<gene>
    <name evidence="5" type="ORF">EYS09_03730</name>
</gene>
<proteinExistence type="predicted"/>
<dbReference type="EMBL" id="SIXH01000020">
    <property type="protein sequence ID" value="TBO60955.1"/>
    <property type="molecule type" value="Genomic_DNA"/>
</dbReference>
<dbReference type="Gene3D" id="2.60.40.10">
    <property type="entry name" value="Immunoglobulins"/>
    <property type="match status" value="1"/>
</dbReference>
<dbReference type="Gene3D" id="2.90.10.10">
    <property type="entry name" value="Bulb-type lectin domain"/>
    <property type="match status" value="1"/>
</dbReference>
<dbReference type="InterPro" id="IPR001480">
    <property type="entry name" value="Bulb-type_lectin_dom"/>
</dbReference>